<evidence type="ECO:0000256" key="2">
    <source>
        <dbReference type="ARBA" id="ARBA00022737"/>
    </source>
</evidence>
<feature type="compositionally biased region" description="Low complexity" evidence="5">
    <location>
        <begin position="511"/>
        <end position="521"/>
    </location>
</feature>
<dbReference type="SMART" id="SM00355">
    <property type="entry name" value="ZnF_C2H2"/>
    <property type="match status" value="10"/>
</dbReference>
<dbReference type="InterPro" id="IPR050688">
    <property type="entry name" value="Zinc_finger/UBP_domain"/>
</dbReference>
<reference evidence="7" key="1">
    <citation type="submission" date="2023-08" db="EMBL/GenBank/DDBJ databases">
        <authorList>
            <person name="Alioto T."/>
            <person name="Alioto T."/>
            <person name="Gomez Garrido J."/>
        </authorList>
    </citation>
    <scope>NUCLEOTIDE SEQUENCE</scope>
</reference>
<evidence type="ECO:0000256" key="1">
    <source>
        <dbReference type="ARBA" id="ARBA00022723"/>
    </source>
</evidence>
<evidence type="ECO:0000259" key="6">
    <source>
        <dbReference type="SMART" id="SM00355"/>
    </source>
</evidence>
<feature type="region of interest" description="Disordered" evidence="5">
    <location>
        <begin position="83"/>
        <end position="117"/>
    </location>
</feature>
<keyword evidence="2" id="KW-0677">Repeat</keyword>
<accession>A0AA36B670</accession>
<gene>
    <name evidence="7" type="ORF">OCTVUL_1B010917</name>
</gene>
<dbReference type="GO" id="GO:0005634">
    <property type="term" value="C:nucleus"/>
    <property type="evidence" value="ECO:0007669"/>
    <property type="project" value="TreeGrafter"/>
</dbReference>
<evidence type="ECO:0000313" key="8">
    <source>
        <dbReference type="Proteomes" id="UP001162480"/>
    </source>
</evidence>
<feature type="domain" description="C2H2-type" evidence="6">
    <location>
        <begin position="655"/>
        <end position="678"/>
    </location>
</feature>
<name>A0AA36B670_OCTVU</name>
<feature type="domain" description="C2H2-type" evidence="6">
    <location>
        <begin position="305"/>
        <end position="327"/>
    </location>
</feature>
<evidence type="ECO:0000256" key="3">
    <source>
        <dbReference type="ARBA" id="ARBA00022771"/>
    </source>
</evidence>
<dbReference type="EMBL" id="OX597822">
    <property type="protein sequence ID" value="CAI9727886.1"/>
    <property type="molecule type" value="Genomic_DNA"/>
</dbReference>
<dbReference type="InterPro" id="IPR013087">
    <property type="entry name" value="Znf_C2H2_type"/>
</dbReference>
<proteinExistence type="predicted"/>
<feature type="compositionally biased region" description="Polar residues" evidence="5">
    <location>
        <begin position="100"/>
        <end position="117"/>
    </location>
</feature>
<protein>
    <recommendedName>
        <fullName evidence="6">C2H2-type domain-containing protein</fullName>
    </recommendedName>
</protein>
<dbReference type="PANTHER" id="PTHR24403">
    <property type="entry name" value="ZINC FINGER PROTEIN"/>
    <property type="match status" value="1"/>
</dbReference>
<feature type="compositionally biased region" description="Basic and acidic residues" evidence="5">
    <location>
        <begin position="500"/>
        <end position="509"/>
    </location>
</feature>
<feature type="compositionally biased region" description="Low complexity" evidence="5">
    <location>
        <begin position="84"/>
        <end position="99"/>
    </location>
</feature>
<feature type="domain" description="C2H2-type" evidence="6">
    <location>
        <begin position="329"/>
        <end position="352"/>
    </location>
</feature>
<evidence type="ECO:0000256" key="5">
    <source>
        <dbReference type="SAM" id="MobiDB-lite"/>
    </source>
</evidence>
<feature type="domain" description="C2H2-type" evidence="6">
    <location>
        <begin position="864"/>
        <end position="888"/>
    </location>
</feature>
<feature type="domain" description="C2H2-type" evidence="6">
    <location>
        <begin position="940"/>
        <end position="968"/>
    </location>
</feature>
<organism evidence="7 8">
    <name type="scientific">Octopus vulgaris</name>
    <name type="common">Common octopus</name>
    <dbReference type="NCBI Taxonomy" id="6645"/>
    <lineage>
        <taxon>Eukaryota</taxon>
        <taxon>Metazoa</taxon>
        <taxon>Spiralia</taxon>
        <taxon>Lophotrochozoa</taxon>
        <taxon>Mollusca</taxon>
        <taxon>Cephalopoda</taxon>
        <taxon>Coleoidea</taxon>
        <taxon>Octopodiformes</taxon>
        <taxon>Octopoda</taxon>
        <taxon>Incirrata</taxon>
        <taxon>Octopodidae</taxon>
        <taxon>Octopus</taxon>
    </lineage>
</organism>
<dbReference type="AlphaFoldDB" id="A0AA36B670"/>
<feature type="region of interest" description="Disordered" evidence="5">
    <location>
        <begin position="412"/>
        <end position="528"/>
    </location>
</feature>
<feature type="domain" description="C2H2-type" evidence="6">
    <location>
        <begin position="910"/>
        <end position="934"/>
    </location>
</feature>
<keyword evidence="4" id="KW-0862">Zinc</keyword>
<feature type="compositionally biased region" description="Basic residues" evidence="5">
    <location>
        <begin position="463"/>
        <end position="473"/>
    </location>
</feature>
<sequence>MIIDMRSVKRKCGRADGKISAYQTVRLKPLETDRKRAKFIKRVIMSKDNPASELLLEGYEVYDGPKGGDNDNLLITNLESLAPSDQQSHQSDSQSGFDSLSNDKQNLSPKVSNSSQLVDSVVENQSDAVDSGENQDPLLEIKKMKGLLEQLIAKTEASKATSDVVNTTETTSVTQQSTPSKKSSSDSQDANTFPPTEDSVSFPVNSEATAQVTKATKKSIAQLKYKGHNIAGTILRPKSPTRNCSIPEKDKTHFPSALMQMDVKEDAATKVLRVQKHEVICALGAPVLFRSHSGMFVSNIDLTYYWCNFCPFKTDDKNELSQHIISHRFHCKHCSYQSFSRADVINHSSNVHVEFQETSVSLKYYALLPDYLQVCLFQSDDSSVDRHSMKGSQMKKSRNDYDSYLLSYDDEKNKTRKLRNTGDKIENGQTLIVHPASSPKRSLLMDEPSTSKKKSIDSDNSKHSRSQRKRKKRNSVDSSDDDNDDDDDDNVSLSSRRSLRKNEKSDKKQSKSTSSSDSSSSDSDEEAPKNLMEIYECNSCEFKSKEMQKVREHMFRIHPGGKFYCIDKRIRKNKAKRYIFFCCKNKCPFQSTDPITYTQHVDRCTPLPVIAPNLTKTSKPTGLQMTVQFAKKCLKKTNKSDGKKSGKKSKVEEDYGCHYCKFETDSLISVKNHLNMSHAKNSFVVRDLKAVDSLMSFLYLCKYCAWYSRDYSKLKNHMDREHRIPEKKLMVATNSAEAKKMAEEKKNKALELSHHESNMADSVVEESVAPVNADDISYRCYRCDFYTASVETIKIHLTTAHPKCNLTAFTCKGGSLRTIQFCPQADCYFMSTFSSEMERHKILNHNIPDMNVSGSKKVCYVQAYKCLSCNNTIATSLEDMKLHYFEQHPNVCMMVRDCVAFDLQKPSQLYLCDYGDCLFNDLDYKKFLFHNVAHEGGIVYECVHCNDWVSKNKEDYDIHVAALGDLEHNLMESTVEMDRSGSITRRLGDVVVKFEEP</sequence>
<dbReference type="Proteomes" id="UP001162480">
    <property type="component" value="Chromosome 9"/>
</dbReference>
<dbReference type="Gene3D" id="3.30.160.60">
    <property type="entry name" value="Classic Zinc Finger"/>
    <property type="match status" value="1"/>
</dbReference>
<evidence type="ECO:0000256" key="4">
    <source>
        <dbReference type="ARBA" id="ARBA00022833"/>
    </source>
</evidence>
<feature type="domain" description="C2H2-type" evidence="6">
    <location>
        <begin position="778"/>
        <end position="801"/>
    </location>
</feature>
<dbReference type="GO" id="GO:0008270">
    <property type="term" value="F:zinc ion binding"/>
    <property type="evidence" value="ECO:0007669"/>
    <property type="project" value="UniProtKB-KW"/>
</dbReference>
<keyword evidence="1" id="KW-0479">Metal-binding</keyword>
<dbReference type="GO" id="GO:0045944">
    <property type="term" value="P:positive regulation of transcription by RNA polymerase II"/>
    <property type="evidence" value="ECO:0007669"/>
    <property type="project" value="TreeGrafter"/>
</dbReference>
<feature type="domain" description="C2H2-type" evidence="6">
    <location>
        <begin position="820"/>
        <end position="845"/>
    </location>
</feature>
<feature type="compositionally biased region" description="Low complexity" evidence="5">
    <location>
        <begin position="161"/>
        <end position="189"/>
    </location>
</feature>
<dbReference type="PANTHER" id="PTHR24403:SF67">
    <property type="entry name" value="FI01116P-RELATED"/>
    <property type="match status" value="1"/>
</dbReference>
<feature type="compositionally biased region" description="Acidic residues" evidence="5">
    <location>
        <begin position="478"/>
        <end position="490"/>
    </location>
</feature>
<feature type="region of interest" description="Disordered" evidence="5">
    <location>
        <begin position="156"/>
        <end position="204"/>
    </location>
</feature>
<feature type="compositionally biased region" description="Polar residues" evidence="5">
    <location>
        <begin position="190"/>
        <end position="204"/>
    </location>
</feature>
<feature type="domain" description="C2H2-type" evidence="6">
    <location>
        <begin position="535"/>
        <end position="558"/>
    </location>
</feature>
<evidence type="ECO:0000313" key="7">
    <source>
        <dbReference type="EMBL" id="CAI9727886.1"/>
    </source>
</evidence>
<keyword evidence="8" id="KW-1185">Reference proteome</keyword>
<keyword evidence="3" id="KW-0863">Zinc-finger</keyword>
<feature type="domain" description="C2H2-type" evidence="6">
    <location>
        <begin position="699"/>
        <end position="722"/>
    </location>
</feature>